<name>A0A5N6E7Q0_9EURO</name>
<sequence length="515" mass="57123">MKQLQDMEEKVRETIREVSVICQNTEAARQWMMSLLSSVLGETRDEDGPCSNDFMKNLEYCPPASPSEDSIALDQETLPDTQGPNTPSSAPQVCEDRGKIDSFNINDIELPGNADGIQILDEYYDRPQVADQSPYPSENPISAYCQGVAEDEDGPHPEPPDPSPHVRASAFLTTINEAEGVVSLITQDSISTNADDLQSQASDVLCNSHHDPSQYQAEAGNGSPLDTISPPGCSISRDVCESSTHGPGAEQGHSQTASPGPSGSIKAKRKPGKTPKDDQGPISRKRTKKRTTEEMNWIESTRLLLDGKGCQISQEEIYDRFVDNCRPETAAFLMYLFFAIGSQDALIQLKRAIAYVRNGNLKITVSRFHTVSDTMRGLAQLNSASTAVQIMQRFFLMQLSEHRDDLVRKHKSETERSAKVKAREKRKKQQRHRAGETSENQVKGAQSLRRPRAEGLAWDDIMREGFPALAKNTAEYDAQLKMLKRRVTASQKCEQFKDEYATGIFGLIPGGIERE</sequence>
<gene>
    <name evidence="2" type="ORF">BDV33DRAFT_66731</name>
</gene>
<organism evidence="2 3">
    <name type="scientific">Aspergillus novoparasiticus</name>
    <dbReference type="NCBI Taxonomy" id="986946"/>
    <lineage>
        <taxon>Eukaryota</taxon>
        <taxon>Fungi</taxon>
        <taxon>Dikarya</taxon>
        <taxon>Ascomycota</taxon>
        <taxon>Pezizomycotina</taxon>
        <taxon>Eurotiomycetes</taxon>
        <taxon>Eurotiomycetidae</taxon>
        <taxon>Eurotiales</taxon>
        <taxon>Aspergillaceae</taxon>
        <taxon>Aspergillus</taxon>
        <taxon>Aspergillus subgen. Circumdati</taxon>
    </lineage>
</organism>
<evidence type="ECO:0000313" key="2">
    <source>
        <dbReference type="EMBL" id="KAB8213317.1"/>
    </source>
</evidence>
<feature type="region of interest" description="Disordered" evidence="1">
    <location>
        <begin position="205"/>
        <end position="293"/>
    </location>
</feature>
<evidence type="ECO:0000256" key="1">
    <source>
        <dbReference type="SAM" id="MobiDB-lite"/>
    </source>
</evidence>
<feature type="compositionally biased region" description="Polar residues" evidence="1">
    <location>
        <begin position="252"/>
        <end position="261"/>
    </location>
</feature>
<proteinExistence type="predicted"/>
<dbReference type="AlphaFoldDB" id="A0A5N6E7Q0"/>
<accession>A0A5N6E7Q0</accession>
<feature type="compositionally biased region" description="Basic and acidic residues" evidence="1">
    <location>
        <begin position="406"/>
        <end position="418"/>
    </location>
</feature>
<reference evidence="2 3" key="1">
    <citation type="submission" date="2019-04" db="EMBL/GenBank/DDBJ databases">
        <title>Fungal friends and foes A comparative genomics study of 23 Aspergillus species from section Flavi.</title>
        <authorList>
            <consortium name="DOE Joint Genome Institute"/>
            <person name="Kjaerbolling I."/>
            <person name="Vesth T.C."/>
            <person name="Frisvad J.C."/>
            <person name="Nybo J.L."/>
            <person name="Theobald S."/>
            <person name="Kildgaard S."/>
            <person name="Petersen T.I."/>
            <person name="Kuo A."/>
            <person name="Sato A."/>
            <person name="Lyhne E.K."/>
            <person name="Kogle M.E."/>
            <person name="Wiebenga A."/>
            <person name="Kun R.S."/>
            <person name="Lubbers R.J."/>
            <person name="Makela M.R."/>
            <person name="Barry K."/>
            <person name="Chovatia M."/>
            <person name="Clum A."/>
            <person name="Daum C."/>
            <person name="Haridas S."/>
            <person name="He G."/>
            <person name="LaButti K."/>
            <person name="Lipzen A."/>
            <person name="Mondo S."/>
            <person name="Pangilinan J."/>
            <person name="Riley R."/>
            <person name="Salamov A."/>
            <person name="Simmons B.A."/>
            <person name="Magnuson J.K."/>
            <person name="Henrissat B."/>
            <person name="Mortensen U.H."/>
            <person name="Larsen T.O."/>
            <person name="De vries R.P."/>
            <person name="Grigoriev I.V."/>
            <person name="Machida M."/>
            <person name="Baker S.E."/>
            <person name="Andersen M.R."/>
        </authorList>
    </citation>
    <scope>NUCLEOTIDE SEQUENCE [LARGE SCALE GENOMIC DNA]</scope>
    <source>
        <strain evidence="2 3">CBS 126849</strain>
    </source>
</reference>
<feature type="region of interest" description="Disordered" evidence="1">
    <location>
        <begin position="148"/>
        <end position="167"/>
    </location>
</feature>
<dbReference type="Proteomes" id="UP000326799">
    <property type="component" value="Unassembled WGS sequence"/>
</dbReference>
<feature type="region of interest" description="Disordered" evidence="1">
    <location>
        <begin position="406"/>
        <end position="451"/>
    </location>
</feature>
<feature type="compositionally biased region" description="Basic residues" evidence="1">
    <location>
        <begin position="419"/>
        <end position="432"/>
    </location>
</feature>
<evidence type="ECO:0000313" key="3">
    <source>
        <dbReference type="Proteomes" id="UP000326799"/>
    </source>
</evidence>
<protein>
    <submittedName>
        <fullName evidence="2">Uncharacterized protein</fullName>
    </submittedName>
</protein>
<keyword evidence="3" id="KW-1185">Reference proteome</keyword>
<dbReference type="EMBL" id="ML733639">
    <property type="protein sequence ID" value="KAB8213317.1"/>
    <property type="molecule type" value="Genomic_DNA"/>
</dbReference>